<keyword evidence="3" id="KW-1185">Reference proteome</keyword>
<reference evidence="2 3" key="1">
    <citation type="submission" date="2017-03" db="EMBL/GenBank/DDBJ databases">
        <title>Genome sequence of Geothermobacter sp. EPR-M, Deep-Sea Iron Reducer.</title>
        <authorList>
            <person name="Tully B."/>
            <person name="Savalia P."/>
            <person name="Abuyen K."/>
            <person name="Baughan C."/>
            <person name="Romero E."/>
            <person name="Ronkowski C."/>
            <person name="Torres B."/>
            <person name="Tremblay J."/>
            <person name="Trujillo A."/>
            <person name="Tyler M."/>
            <person name="Perez-Rodriguez I."/>
            <person name="Amend J."/>
        </authorList>
    </citation>
    <scope>NUCLEOTIDE SEQUENCE [LARGE SCALE GENOMIC DNA]</scope>
    <source>
        <strain evidence="2 3">EPR-M</strain>
    </source>
</reference>
<accession>A0A1X0YET5</accession>
<organism evidence="2 3">
    <name type="scientific">Geothermobacter hydrogeniphilus</name>
    <dbReference type="NCBI Taxonomy" id="1969733"/>
    <lineage>
        <taxon>Bacteria</taxon>
        <taxon>Pseudomonadati</taxon>
        <taxon>Thermodesulfobacteriota</taxon>
        <taxon>Desulfuromonadia</taxon>
        <taxon>Desulfuromonadales</taxon>
        <taxon>Geothermobacteraceae</taxon>
        <taxon>Geothermobacter</taxon>
    </lineage>
</organism>
<protein>
    <submittedName>
        <fullName evidence="2">EVE domain-containing protein</fullName>
    </submittedName>
</protein>
<dbReference type="PANTHER" id="PTHR14087">
    <property type="entry name" value="THYMOCYTE NUCLEAR PROTEIN 1"/>
    <property type="match status" value="1"/>
</dbReference>
<dbReference type="CDD" id="cd21133">
    <property type="entry name" value="EVE"/>
    <property type="match status" value="1"/>
</dbReference>
<evidence type="ECO:0000313" key="3">
    <source>
        <dbReference type="Proteomes" id="UP000193136"/>
    </source>
</evidence>
<dbReference type="Gene3D" id="3.10.590.10">
    <property type="entry name" value="ph1033 like domains"/>
    <property type="match status" value="1"/>
</dbReference>
<proteinExistence type="predicted"/>
<dbReference type="InterPro" id="IPR002740">
    <property type="entry name" value="EVE_domain"/>
</dbReference>
<sequence length="159" mass="17787">MKSEPGCYGLQTLKDEPEQITCWDGVRNYQARNLLRDRIRVGDGVLFYHSNIRWPAVVGLAEVVRDSYPDHTALDPNADHFDPKSSVDNPVWYMVDIQYRATLPRPLTRVDLAGHPVLSGMGVLKKGNRLSVQPVSAAEWRAILELSGLPDPLTGGRRP</sequence>
<dbReference type="EMBL" id="NAAD01000001">
    <property type="protein sequence ID" value="ORJ63639.1"/>
    <property type="molecule type" value="Genomic_DNA"/>
</dbReference>
<dbReference type="OrthoDB" id="9791347at2"/>
<dbReference type="RefSeq" id="WP_085008936.1">
    <property type="nucleotide sequence ID" value="NZ_NAAD01000001.1"/>
</dbReference>
<dbReference type="SUPFAM" id="SSF88697">
    <property type="entry name" value="PUA domain-like"/>
    <property type="match status" value="1"/>
</dbReference>
<evidence type="ECO:0000259" key="1">
    <source>
        <dbReference type="Pfam" id="PF01878"/>
    </source>
</evidence>
<dbReference type="Proteomes" id="UP000193136">
    <property type="component" value="Unassembled WGS sequence"/>
</dbReference>
<dbReference type="InterPro" id="IPR015947">
    <property type="entry name" value="PUA-like_sf"/>
</dbReference>
<dbReference type="InterPro" id="IPR052181">
    <property type="entry name" value="5hmC_binding"/>
</dbReference>
<dbReference type="Pfam" id="PF01878">
    <property type="entry name" value="EVE"/>
    <property type="match status" value="1"/>
</dbReference>
<dbReference type="InterPro" id="IPR047197">
    <property type="entry name" value="THYN1-like_EVE"/>
</dbReference>
<evidence type="ECO:0000313" key="2">
    <source>
        <dbReference type="EMBL" id="ORJ63639.1"/>
    </source>
</evidence>
<comment type="caution">
    <text evidence="2">The sequence shown here is derived from an EMBL/GenBank/DDBJ whole genome shotgun (WGS) entry which is preliminary data.</text>
</comment>
<feature type="domain" description="EVE" evidence="1">
    <location>
        <begin position="1"/>
        <end position="146"/>
    </location>
</feature>
<name>A0A1X0YET5_9BACT</name>
<dbReference type="STRING" id="1969733.B5V00_00210"/>
<dbReference type="AlphaFoldDB" id="A0A1X0YET5"/>
<gene>
    <name evidence="2" type="ORF">B5V00_00210</name>
</gene>
<dbReference type="PANTHER" id="PTHR14087:SF7">
    <property type="entry name" value="THYMOCYTE NUCLEAR PROTEIN 1"/>
    <property type="match status" value="1"/>
</dbReference>